<dbReference type="Gramene" id="OMO81325">
    <property type="protein sequence ID" value="OMO81325"/>
    <property type="gene ID" value="CCACVL1_12479"/>
</dbReference>
<comment type="caution">
    <text evidence="1">The sequence shown here is derived from an EMBL/GenBank/DDBJ whole genome shotgun (WGS) entry which is preliminary data.</text>
</comment>
<proteinExistence type="predicted"/>
<sequence>MGQGKGGEPTRLSCPRVFCPALPH</sequence>
<evidence type="ECO:0000313" key="1">
    <source>
        <dbReference type="EMBL" id="OMO81325.1"/>
    </source>
</evidence>
<reference evidence="1 2" key="1">
    <citation type="submission" date="2013-09" db="EMBL/GenBank/DDBJ databases">
        <title>Corchorus capsularis genome sequencing.</title>
        <authorList>
            <person name="Alam M."/>
            <person name="Haque M.S."/>
            <person name="Islam M.S."/>
            <person name="Emdad E.M."/>
            <person name="Islam M.M."/>
            <person name="Ahmed B."/>
            <person name="Halim A."/>
            <person name="Hossen Q.M.M."/>
            <person name="Hossain M.Z."/>
            <person name="Ahmed R."/>
            <person name="Khan M.M."/>
            <person name="Islam R."/>
            <person name="Rashid M.M."/>
            <person name="Khan S.A."/>
            <person name="Rahman M.S."/>
            <person name="Alam M."/>
        </authorList>
    </citation>
    <scope>NUCLEOTIDE SEQUENCE [LARGE SCALE GENOMIC DNA]</scope>
    <source>
        <strain evidence="2">cv. CVL-1</strain>
        <tissue evidence="1">Whole seedling</tissue>
    </source>
</reference>
<name>A0A1R3IFJ8_COCAP</name>
<evidence type="ECO:0000313" key="2">
    <source>
        <dbReference type="Proteomes" id="UP000188268"/>
    </source>
</evidence>
<dbReference type="EMBL" id="AWWV01010187">
    <property type="protein sequence ID" value="OMO81325.1"/>
    <property type="molecule type" value="Genomic_DNA"/>
</dbReference>
<protein>
    <submittedName>
        <fullName evidence="1">Uncharacterized protein</fullName>
    </submittedName>
</protein>
<gene>
    <name evidence="1" type="ORF">CCACVL1_12479</name>
</gene>
<organism evidence="1 2">
    <name type="scientific">Corchorus capsularis</name>
    <name type="common">Jute</name>
    <dbReference type="NCBI Taxonomy" id="210143"/>
    <lineage>
        <taxon>Eukaryota</taxon>
        <taxon>Viridiplantae</taxon>
        <taxon>Streptophyta</taxon>
        <taxon>Embryophyta</taxon>
        <taxon>Tracheophyta</taxon>
        <taxon>Spermatophyta</taxon>
        <taxon>Magnoliopsida</taxon>
        <taxon>eudicotyledons</taxon>
        <taxon>Gunneridae</taxon>
        <taxon>Pentapetalae</taxon>
        <taxon>rosids</taxon>
        <taxon>malvids</taxon>
        <taxon>Malvales</taxon>
        <taxon>Malvaceae</taxon>
        <taxon>Grewioideae</taxon>
        <taxon>Apeibeae</taxon>
        <taxon>Corchorus</taxon>
    </lineage>
</organism>
<keyword evidence="2" id="KW-1185">Reference proteome</keyword>
<dbReference type="AlphaFoldDB" id="A0A1R3IFJ8"/>
<accession>A0A1R3IFJ8</accession>
<dbReference type="Proteomes" id="UP000188268">
    <property type="component" value="Unassembled WGS sequence"/>
</dbReference>